<dbReference type="InterPro" id="IPR027417">
    <property type="entry name" value="P-loop_NTPase"/>
</dbReference>
<dbReference type="Pfam" id="PF20439">
    <property type="entry name" value="SpoIVA_C"/>
    <property type="match status" value="1"/>
</dbReference>
<proteinExistence type="predicted"/>
<dbReference type="RefSeq" id="WP_377732536.1">
    <property type="nucleotide sequence ID" value="NZ_JBHSRI010000002.1"/>
</dbReference>
<comment type="caution">
    <text evidence="4">The sequence shown here is derived from an EMBL/GenBank/DDBJ whole genome shotgun (WGS) entry which is preliminary data.</text>
</comment>
<feature type="domain" description="Stage IV sporulation protein A middle" evidence="2">
    <location>
        <begin position="240"/>
        <end position="416"/>
    </location>
</feature>
<evidence type="ECO:0000313" key="4">
    <source>
        <dbReference type="EMBL" id="MFC6038514.1"/>
    </source>
</evidence>
<dbReference type="InterPro" id="IPR046840">
    <property type="entry name" value="SpoIVA_C"/>
</dbReference>
<accession>A0ABW1L438</accession>
<evidence type="ECO:0000313" key="5">
    <source>
        <dbReference type="Proteomes" id="UP001596170"/>
    </source>
</evidence>
<dbReference type="EMBL" id="JBHSRI010000002">
    <property type="protein sequence ID" value="MFC6038514.1"/>
    <property type="molecule type" value="Genomic_DNA"/>
</dbReference>
<dbReference type="NCBIfam" id="TIGR02836">
    <property type="entry name" value="spore_IV_A"/>
    <property type="match status" value="1"/>
</dbReference>
<gene>
    <name evidence="4" type="primary">spoIVA</name>
    <name evidence="4" type="ORF">ACFPYN_03495</name>
</gene>
<name>A0ABW1L438_9BACL</name>
<dbReference type="Pfam" id="PF20438">
    <property type="entry name" value="SpoIVA_middle"/>
    <property type="match status" value="1"/>
</dbReference>
<feature type="domain" description="Stage IV sporulation protein A ATPase" evidence="1">
    <location>
        <begin position="4"/>
        <end position="237"/>
    </location>
</feature>
<reference evidence="5" key="1">
    <citation type="journal article" date="2019" name="Int. J. Syst. Evol. Microbiol.">
        <title>The Global Catalogue of Microorganisms (GCM) 10K type strain sequencing project: providing services to taxonomists for standard genome sequencing and annotation.</title>
        <authorList>
            <consortium name="The Broad Institute Genomics Platform"/>
            <consortium name="The Broad Institute Genome Sequencing Center for Infectious Disease"/>
            <person name="Wu L."/>
            <person name="Ma J."/>
        </authorList>
    </citation>
    <scope>NUCLEOTIDE SEQUENCE [LARGE SCALE GENOMIC DNA]</scope>
    <source>
        <strain evidence="5">CCUG 54527</strain>
    </source>
</reference>
<dbReference type="InterPro" id="IPR014201">
    <property type="entry name" value="Spore_IV_A"/>
</dbReference>
<dbReference type="Proteomes" id="UP001596170">
    <property type="component" value="Unassembled WGS sequence"/>
</dbReference>
<dbReference type="SUPFAM" id="SSF52540">
    <property type="entry name" value="P-loop containing nucleoside triphosphate hydrolases"/>
    <property type="match status" value="1"/>
</dbReference>
<evidence type="ECO:0000259" key="2">
    <source>
        <dbReference type="Pfam" id="PF20438"/>
    </source>
</evidence>
<dbReference type="Pfam" id="PF09547">
    <property type="entry name" value="SpoIVA_ATPase"/>
    <property type="match status" value="1"/>
</dbReference>
<feature type="domain" description="Sporulation stage IV protein A C-terminal" evidence="3">
    <location>
        <begin position="418"/>
        <end position="492"/>
    </location>
</feature>
<keyword evidence="5" id="KW-1185">Reference proteome</keyword>
<protein>
    <submittedName>
        <fullName evidence="4">Stage IV sporulation protein A</fullName>
    </submittedName>
</protein>
<evidence type="ECO:0000259" key="3">
    <source>
        <dbReference type="Pfam" id="PF20439"/>
    </source>
</evidence>
<sequence length="492" mass="55675">MAEELYQQIAERTNGDVYIGVVGPVRIGKSTFVKRVMESLVIPNMTDEVDRLRAQDELPQSSPGAVIMTAEPKFVPAHGTSIQVGEDAFRFNIRLADCVGYIVEGAKGYEDENGPKMVHTPWHHDPIPFEEAARIGTDKVIRDHSTIGIVMTTDGSVNDIARSAVVSVEEEIVGQLKEIGKPFVILLNSRFPDQAQTVNLRQELFEKYNVPVICAAVDRMTVHEIQFVLKEALYEFPVTTFELLKPEWMDVLENDHPLKVSLQNSLDSWSSQVSKIRDVKDLATFIADEPFVQHAEVIEVDAGKGKASIQIDITDEAFQSAYSDFLDEPIITKKDWLLYVKESSYAKKSYLRFHEAIEMAQETGYGVTMPSVQDFQPSAPELIKQNDFFGVRMKAKAPSLHIIRVDMDAEFSPLIGSEFHSQQLLKDLKEAYYHNREALWATSLFGTPLHEMLRESMRYKSDAVPSHAKKRMRETIERMVNEGDRGMVTFIL</sequence>
<evidence type="ECO:0000259" key="1">
    <source>
        <dbReference type="Pfam" id="PF09547"/>
    </source>
</evidence>
<dbReference type="Gene3D" id="3.40.50.300">
    <property type="entry name" value="P-loop containing nucleotide triphosphate hydrolases"/>
    <property type="match status" value="1"/>
</dbReference>
<organism evidence="4 5">
    <name type="scientific">Paenisporosarcina macmurdoensis</name>
    <dbReference type="NCBI Taxonomy" id="212659"/>
    <lineage>
        <taxon>Bacteria</taxon>
        <taxon>Bacillati</taxon>
        <taxon>Bacillota</taxon>
        <taxon>Bacilli</taxon>
        <taxon>Bacillales</taxon>
        <taxon>Caryophanaceae</taxon>
        <taxon>Paenisporosarcina</taxon>
    </lineage>
</organism>
<dbReference type="InterPro" id="IPR046841">
    <property type="entry name" value="SpoIVA_middle"/>
</dbReference>
<dbReference type="InterPro" id="IPR046842">
    <property type="entry name" value="SpoIVA_ATPase"/>
</dbReference>